<dbReference type="InterPro" id="IPR050640">
    <property type="entry name" value="Bact_2-comp_sensor_kinase"/>
</dbReference>
<dbReference type="Gene3D" id="6.10.340.10">
    <property type="match status" value="1"/>
</dbReference>
<dbReference type="GO" id="GO:0000155">
    <property type="term" value="F:phosphorelay sensor kinase activity"/>
    <property type="evidence" value="ECO:0007669"/>
    <property type="project" value="InterPro"/>
</dbReference>
<dbReference type="Pfam" id="PF02518">
    <property type="entry name" value="HATPase_c"/>
    <property type="match status" value="1"/>
</dbReference>
<evidence type="ECO:0000256" key="1">
    <source>
        <dbReference type="SAM" id="Coils"/>
    </source>
</evidence>
<accession>A0A4S4BH86</accession>
<gene>
    <name evidence="4" type="ORF">E6C55_28060</name>
</gene>
<keyword evidence="2" id="KW-0472">Membrane</keyword>
<dbReference type="EMBL" id="SSOB01000050">
    <property type="protein sequence ID" value="THF73749.1"/>
    <property type="molecule type" value="Genomic_DNA"/>
</dbReference>
<evidence type="ECO:0000313" key="4">
    <source>
        <dbReference type="EMBL" id="THF73749.1"/>
    </source>
</evidence>
<name>A0A4S4BH86_9BACL</name>
<dbReference type="PANTHER" id="PTHR34220">
    <property type="entry name" value="SENSOR HISTIDINE KINASE YPDA"/>
    <property type="match status" value="1"/>
</dbReference>
<organism evidence="4 5">
    <name type="scientific">Cohnella fermenti</name>
    <dbReference type="NCBI Taxonomy" id="2565925"/>
    <lineage>
        <taxon>Bacteria</taxon>
        <taxon>Bacillati</taxon>
        <taxon>Bacillota</taxon>
        <taxon>Bacilli</taxon>
        <taxon>Bacillales</taxon>
        <taxon>Paenibacillaceae</taxon>
        <taxon>Cohnella</taxon>
    </lineage>
</organism>
<feature type="transmembrane region" description="Helical" evidence="2">
    <location>
        <begin position="21"/>
        <end position="43"/>
    </location>
</feature>
<comment type="caution">
    <text evidence="4">The sequence shown here is derived from an EMBL/GenBank/DDBJ whole genome shotgun (WGS) entry which is preliminary data.</text>
</comment>
<dbReference type="PANTHER" id="PTHR34220:SF7">
    <property type="entry name" value="SENSOR HISTIDINE KINASE YPDA"/>
    <property type="match status" value="1"/>
</dbReference>
<protein>
    <submittedName>
        <fullName evidence="4">Sensor histidine kinase</fullName>
    </submittedName>
</protein>
<evidence type="ECO:0000313" key="5">
    <source>
        <dbReference type="Proteomes" id="UP000310636"/>
    </source>
</evidence>
<dbReference type="AlphaFoldDB" id="A0A4S4BH86"/>
<dbReference type="OrthoDB" id="9809348at2"/>
<proteinExistence type="predicted"/>
<feature type="coiled-coil region" evidence="1">
    <location>
        <begin position="354"/>
        <end position="388"/>
    </location>
</feature>
<dbReference type="SUPFAM" id="SSF55874">
    <property type="entry name" value="ATPase domain of HSP90 chaperone/DNA topoisomerase II/histidine kinase"/>
    <property type="match status" value="1"/>
</dbReference>
<keyword evidence="1" id="KW-0175">Coiled coil</keyword>
<keyword evidence="4" id="KW-0808">Transferase</keyword>
<dbReference type="InterPro" id="IPR003594">
    <property type="entry name" value="HATPase_dom"/>
</dbReference>
<dbReference type="Gene3D" id="3.30.565.10">
    <property type="entry name" value="Histidine kinase-like ATPase, C-terminal domain"/>
    <property type="match status" value="1"/>
</dbReference>
<keyword evidence="5" id="KW-1185">Reference proteome</keyword>
<keyword evidence="4" id="KW-0418">Kinase</keyword>
<keyword evidence="2" id="KW-0812">Transmembrane</keyword>
<dbReference type="RefSeq" id="WP_136373150.1">
    <property type="nucleotide sequence ID" value="NZ_SSOB01000050.1"/>
</dbReference>
<feature type="transmembrane region" description="Helical" evidence="2">
    <location>
        <begin position="299"/>
        <end position="322"/>
    </location>
</feature>
<dbReference type="InterPro" id="IPR036890">
    <property type="entry name" value="HATPase_C_sf"/>
</dbReference>
<dbReference type="SMART" id="SM00387">
    <property type="entry name" value="HATPase_c"/>
    <property type="match status" value="1"/>
</dbReference>
<evidence type="ECO:0000256" key="2">
    <source>
        <dbReference type="SAM" id="Phobius"/>
    </source>
</evidence>
<reference evidence="4 5" key="1">
    <citation type="submission" date="2019-04" db="EMBL/GenBank/DDBJ databases">
        <title>Cohnella sp. nov. isolated from preserved vegetables.</title>
        <authorList>
            <person name="Lin S.-Y."/>
            <person name="Hung M.-H."/>
            <person name="Young C.-C."/>
        </authorList>
    </citation>
    <scope>NUCLEOTIDE SEQUENCE [LARGE SCALE GENOMIC DNA]</scope>
    <source>
        <strain evidence="4 5">CC-MHH1044</strain>
    </source>
</reference>
<dbReference type="GO" id="GO:0016020">
    <property type="term" value="C:membrane"/>
    <property type="evidence" value="ECO:0007669"/>
    <property type="project" value="InterPro"/>
</dbReference>
<dbReference type="Proteomes" id="UP000310636">
    <property type="component" value="Unassembled WGS sequence"/>
</dbReference>
<dbReference type="Pfam" id="PF06580">
    <property type="entry name" value="His_kinase"/>
    <property type="match status" value="1"/>
</dbReference>
<evidence type="ECO:0000259" key="3">
    <source>
        <dbReference type="SMART" id="SM00387"/>
    </source>
</evidence>
<feature type="domain" description="Histidine kinase/HSP90-like ATPase" evidence="3">
    <location>
        <begin position="475"/>
        <end position="585"/>
    </location>
</feature>
<keyword evidence="2" id="KW-1133">Transmembrane helix</keyword>
<sequence>MRSGKDNRGAFLRRLNIRSRIVLVLLAGLTLHLALMLAVFNVFSQNYLKSSLYRHVEQTHSQIGLSIELMVDDVQMLFLQFLASSDLYRLLGDETLPEEVRRADYRRLASQLIGGNELIGDVFVVTDDKKEYRMRSEEDIVERPDDLFLHSVEASEIPVVGTIKRGLDGDAYIPFGQKLRNFNTGQNAGTIIFYLEESKLFEAYEASMEGLGYSFIVGGGNHIVSHPDKARLGDDLPESDRFHPADRAGYRSMKENGREYLVITYPLNQRLRTLGVDWKFVSVVSSPDLLTAVSEGNRIAILFAGSAFVFLFVLSMVIASRITDPVLRLRRKLASFGKTGLRTIEKRHLRGDEINELENSYYQMVDRINQLLTENDEEKEKQRRMELVALQSQINPHFLYNTLDAIAWTARLRKQPEIERMISSLATFFRISLHKGDKFIPIEEEIRLVQSFVTVELMRFPDKFEVVYDMAEGIRGQRILKLILQPLVENAIKHGISEKRGKGTIEVTGRMDGGFLVFEVSDDGVGFKGDRPLETAGADVLFQSGYGLRNVNERIKLEYGADCGLSVRSERGVGTTVTVRIRREP</sequence>
<dbReference type="InterPro" id="IPR010559">
    <property type="entry name" value="Sig_transdc_His_kin_internal"/>
</dbReference>